<gene>
    <name evidence="1" type="ORF">METZ01_LOCUS406552</name>
</gene>
<organism evidence="1">
    <name type="scientific">marine metagenome</name>
    <dbReference type="NCBI Taxonomy" id="408172"/>
    <lineage>
        <taxon>unclassified sequences</taxon>
        <taxon>metagenomes</taxon>
        <taxon>ecological metagenomes</taxon>
    </lineage>
</organism>
<dbReference type="EMBL" id="UINC01156975">
    <property type="protein sequence ID" value="SVD53698.1"/>
    <property type="molecule type" value="Genomic_DNA"/>
</dbReference>
<evidence type="ECO:0000313" key="1">
    <source>
        <dbReference type="EMBL" id="SVD53698.1"/>
    </source>
</evidence>
<dbReference type="Gene3D" id="1.50.10.20">
    <property type="match status" value="1"/>
</dbReference>
<evidence type="ECO:0008006" key="2">
    <source>
        <dbReference type="Google" id="ProtNLM"/>
    </source>
</evidence>
<accession>A0A382W6D5</accession>
<reference evidence="1" key="1">
    <citation type="submission" date="2018-05" db="EMBL/GenBank/DDBJ databases">
        <authorList>
            <person name="Lanie J.A."/>
            <person name="Ng W.-L."/>
            <person name="Kazmierczak K.M."/>
            <person name="Andrzejewski T.M."/>
            <person name="Davidsen T.M."/>
            <person name="Wayne K.J."/>
            <person name="Tettelin H."/>
            <person name="Glass J.I."/>
            <person name="Rusch D."/>
            <person name="Podicherti R."/>
            <person name="Tsui H.-C.T."/>
            <person name="Winkler M.E."/>
        </authorList>
    </citation>
    <scope>NUCLEOTIDE SEQUENCE</scope>
</reference>
<proteinExistence type="predicted"/>
<name>A0A382W6D5_9ZZZZ</name>
<dbReference type="SUPFAM" id="SSF48239">
    <property type="entry name" value="Terpenoid cyclases/Protein prenyltransferases"/>
    <property type="match status" value="1"/>
</dbReference>
<sequence length="72" mass="7757">MRNTLTLALIPLFLFVSSTGFADPIKDSLDKGVKFLAANQNPDGGYGPFGKESRVKNESDVGITAFIVYTMA</sequence>
<protein>
    <recommendedName>
        <fullName evidence="2">Squalene cyclase C-terminal domain-containing protein</fullName>
    </recommendedName>
</protein>
<dbReference type="InterPro" id="IPR008930">
    <property type="entry name" value="Terpenoid_cyclase/PrenylTrfase"/>
</dbReference>
<dbReference type="AlphaFoldDB" id="A0A382W6D5"/>
<feature type="non-terminal residue" evidence="1">
    <location>
        <position position="72"/>
    </location>
</feature>